<dbReference type="InterPro" id="IPR033469">
    <property type="entry name" value="CYTH-like_dom_sf"/>
</dbReference>
<reference evidence="2 3" key="1">
    <citation type="submission" date="2024-09" db="EMBL/GenBank/DDBJ databases">
        <title>Nodulacao em especies de Leguminosae Basais da Amazonia e Caracterizacao dos Rizobios e Bacterias Associadas aos Nodulos.</title>
        <authorList>
            <person name="Jambeiro I.C.A."/>
            <person name="Lopes I.S."/>
            <person name="Aguiar E.R.G.R."/>
            <person name="Santos A.F.J."/>
            <person name="Dos Santos J.M.F."/>
            <person name="Gross E."/>
        </authorList>
    </citation>
    <scope>NUCLEOTIDE SEQUENCE [LARGE SCALE GENOMIC DNA]</scope>
    <source>
        <strain evidence="2 3">BRUESC1165</strain>
    </source>
</reference>
<gene>
    <name evidence="2" type="ORF">ACETIH_22135</name>
</gene>
<comment type="caution">
    <text evidence="2">The sequence shown here is derived from an EMBL/GenBank/DDBJ whole genome shotgun (WGS) entry which is preliminary data.</text>
</comment>
<sequence>MTIRRRFLLASSLARLIQRERGGLRQVEGFFPEQRDRSSWVRLEENRALLILRTTGPQGETEEQTEVPVAHAHALLDVCAGEIDYTRTKLQIGDQEALIDQFNQPRALHFVTVEFDSEAEGRGFQPLPWFGPEITADTRFSNQAIALRGVEQYPDVPLSDPALDSLLDTLESRFPVQARMSIKRPSAKQTSVTRAQAGPAQADGEGVQVNLDDIEAAMMREMERTLQKGKPE</sequence>
<accession>A0ABV6YDJ6</accession>
<evidence type="ECO:0008006" key="4">
    <source>
        <dbReference type="Google" id="ProtNLM"/>
    </source>
</evidence>
<dbReference type="RefSeq" id="WP_377031024.1">
    <property type="nucleotide sequence ID" value="NZ_JBHOMY010000095.1"/>
</dbReference>
<dbReference type="PANTHER" id="PTHR40114">
    <property type="entry name" value="SLR0698 PROTEIN"/>
    <property type="match status" value="1"/>
</dbReference>
<dbReference type="EMBL" id="JBHOMY010000095">
    <property type="protein sequence ID" value="MFC1459352.1"/>
    <property type="molecule type" value="Genomic_DNA"/>
</dbReference>
<evidence type="ECO:0000313" key="2">
    <source>
        <dbReference type="EMBL" id="MFC1459352.1"/>
    </source>
</evidence>
<keyword evidence="3" id="KW-1185">Reference proteome</keyword>
<organism evidence="2 3">
    <name type="scientific">Microvirga arabica</name>
    <dbReference type="NCBI Taxonomy" id="1128671"/>
    <lineage>
        <taxon>Bacteria</taxon>
        <taxon>Pseudomonadati</taxon>
        <taxon>Pseudomonadota</taxon>
        <taxon>Alphaproteobacteria</taxon>
        <taxon>Hyphomicrobiales</taxon>
        <taxon>Methylobacteriaceae</taxon>
        <taxon>Microvirga</taxon>
    </lineage>
</organism>
<dbReference type="Proteomes" id="UP001593940">
    <property type="component" value="Unassembled WGS sequence"/>
</dbReference>
<name>A0ABV6YDJ6_9HYPH</name>
<evidence type="ECO:0000256" key="1">
    <source>
        <dbReference type="SAM" id="MobiDB-lite"/>
    </source>
</evidence>
<dbReference type="SUPFAM" id="SSF55154">
    <property type="entry name" value="CYTH-like phosphatases"/>
    <property type="match status" value="1"/>
</dbReference>
<feature type="region of interest" description="Disordered" evidence="1">
    <location>
        <begin position="181"/>
        <end position="207"/>
    </location>
</feature>
<evidence type="ECO:0000313" key="3">
    <source>
        <dbReference type="Proteomes" id="UP001593940"/>
    </source>
</evidence>
<proteinExistence type="predicted"/>
<protein>
    <recommendedName>
        <fullName evidence="4">CYTH domain-containing protein</fullName>
    </recommendedName>
</protein>
<dbReference type="InterPro" id="IPR012042">
    <property type="entry name" value="NeuTTM/CthTTM-like"/>
</dbReference>
<dbReference type="PANTHER" id="PTHR40114:SF1">
    <property type="entry name" value="SLR0698 PROTEIN"/>
    <property type="match status" value="1"/>
</dbReference>
<dbReference type="Gene3D" id="2.40.320.10">
    <property type="entry name" value="Hypothetical Protein Pfu-838710-001"/>
    <property type="match status" value="1"/>
</dbReference>